<evidence type="ECO:0000313" key="2">
    <source>
        <dbReference type="Proteomes" id="UP001232063"/>
    </source>
</evidence>
<dbReference type="Proteomes" id="UP001232063">
    <property type="component" value="Unassembled WGS sequence"/>
</dbReference>
<organism evidence="1 2">
    <name type="scientific">Xanthocytophaga agilis</name>
    <dbReference type="NCBI Taxonomy" id="3048010"/>
    <lineage>
        <taxon>Bacteria</taxon>
        <taxon>Pseudomonadati</taxon>
        <taxon>Bacteroidota</taxon>
        <taxon>Cytophagia</taxon>
        <taxon>Cytophagales</taxon>
        <taxon>Rhodocytophagaceae</taxon>
        <taxon>Xanthocytophaga</taxon>
    </lineage>
</organism>
<keyword evidence="2" id="KW-1185">Reference proteome</keyword>
<evidence type="ECO:0000313" key="1">
    <source>
        <dbReference type="EMBL" id="MDJ1500055.1"/>
    </source>
</evidence>
<protein>
    <recommendedName>
        <fullName evidence="3">STAS/SEC14 domain-containing protein</fullName>
    </recommendedName>
</protein>
<comment type="caution">
    <text evidence="1">The sequence shown here is derived from an EMBL/GenBank/DDBJ whole genome shotgun (WGS) entry which is preliminary data.</text>
</comment>
<dbReference type="Pfam" id="PF11964">
    <property type="entry name" value="SpoIIAA-like"/>
    <property type="match status" value="1"/>
</dbReference>
<reference evidence="1" key="1">
    <citation type="submission" date="2023-05" db="EMBL/GenBank/DDBJ databases">
        <authorList>
            <person name="Zhang X."/>
        </authorList>
    </citation>
    <scope>NUCLEOTIDE SEQUENCE</scope>
    <source>
        <strain evidence="1">BD1B2-1</strain>
    </source>
</reference>
<accession>A0AAE3UCF4</accession>
<name>A0AAE3UCF4_9BACT</name>
<dbReference type="InterPro" id="IPR021866">
    <property type="entry name" value="SpoIIAA-like"/>
</dbReference>
<evidence type="ECO:0008006" key="3">
    <source>
        <dbReference type="Google" id="ProtNLM"/>
    </source>
</evidence>
<gene>
    <name evidence="1" type="ORF">QNI22_05340</name>
</gene>
<proteinExistence type="predicted"/>
<dbReference type="RefSeq" id="WP_314509585.1">
    <property type="nucleotide sequence ID" value="NZ_JASJOU010000001.1"/>
</dbReference>
<dbReference type="EMBL" id="JASJOU010000001">
    <property type="protein sequence ID" value="MDJ1500055.1"/>
    <property type="molecule type" value="Genomic_DNA"/>
</dbReference>
<sequence>MYLSFTLTLSLIMEPIHFQRASGSVYCTIRYDEREQCLCDSWDGKFGTQDNFQKVIQKTADLITQNKITKLLSDQSRMEGSYDGSNQWIEQEIIPVVIKHLKRHAIVLPKNIFANLSAKDYVKQQGKYEVRLFGSVEDARKWIA</sequence>
<dbReference type="AlphaFoldDB" id="A0AAE3UCF4"/>